<proteinExistence type="predicted"/>
<dbReference type="EMBL" id="BMAR01000002">
    <property type="protein sequence ID" value="GFR41632.1"/>
    <property type="molecule type" value="Genomic_DNA"/>
</dbReference>
<keyword evidence="3" id="KW-1185">Reference proteome</keyword>
<evidence type="ECO:0000313" key="3">
    <source>
        <dbReference type="Proteomes" id="UP001054857"/>
    </source>
</evidence>
<dbReference type="AlphaFoldDB" id="A0AAD3HI19"/>
<dbReference type="Proteomes" id="UP001054857">
    <property type="component" value="Unassembled WGS sequence"/>
</dbReference>
<gene>
    <name evidence="2" type="ORF">Agub_g2359</name>
</gene>
<feature type="compositionally biased region" description="Polar residues" evidence="1">
    <location>
        <begin position="100"/>
        <end position="113"/>
    </location>
</feature>
<protein>
    <submittedName>
        <fullName evidence="2">Uncharacterized protein</fullName>
    </submittedName>
</protein>
<feature type="region of interest" description="Disordered" evidence="1">
    <location>
        <begin position="94"/>
        <end position="123"/>
    </location>
</feature>
<organism evidence="2 3">
    <name type="scientific">Astrephomene gubernaculifera</name>
    <dbReference type="NCBI Taxonomy" id="47775"/>
    <lineage>
        <taxon>Eukaryota</taxon>
        <taxon>Viridiplantae</taxon>
        <taxon>Chlorophyta</taxon>
        <taxon>core chlorophytes</taxon>
        <taxon>Chlorophyceae</taxon>
        <taxon>CS clade</taxon>
        <taxon>Chlamydomonadales</taxon>
        <taxon>Astrephomenaceae</taxon>
        <taxon>Astrephomene</taxon>
    </lineage>
</organism>
<name>A0AAD3HI19_9CHLO</name>
<evidence type="ECO:0000256" key="1">
    <source>
        <dbReference type="SAM" id="MobiDB-lite"/>
    </source>
</evidence>
<sequence>MLRGTMLPGPLQFRASKGSCARRSSVQPATCTPAHCASKSHAQGRPWRQQHVAAGQDGLAGAALACSASHQLWPAPRAGPAVAAAACSGGAGWIGGGGTSMQREPSAVASSPTRRAGRGGSGM</sequence>
<accession>A0AAD3HI19</accession>
<comment type="caution">
    <text evidence="2">The sequence shown here is derived from an EMBL/GenBank/DDBJ whole genome shotgun (WGS) entry which is preliminary data.</text>
</comment>
<evidence type="ECO:0000313" key="2">
    <source>
        <dbReference type="EMBL" id="GFR41632.1"/>
    </source>
</evidence>
<reference evidence="2 3" key="1">
    <citation type="journal article" date="2021" name="Sci. Rep.">
        <title>Genome sequencing of the multicellular alga Astrephomene provides insights into convergent evolution of germ-soma differentiation.</title>
        <authorList>
            <person name="Yamashita S."/>
            <person name="Yamamoto K."/>
            <person name="Matsuzaki R."/>
            <person name="Suzuki S."/>
            <person name="Yamaguchi H."/>
            <person name="Hirooka S."/>
            <person name="Minakuchi Y."/>
            <person name="Miyagishima S."/>
            <person name="Kawachi M."/>
            <person name="Toyoda A."/>
            <person name="Nozaki H."/>
        </authorList>
    </citation>
    <scope>NUCLEOTIDE SEQUENCE [LARGE SCALE GENOMIC DNA]</scope>
    <source>
        <strain evidence="2 3">NIES-4017</strain>
    </source>
</reference>